<dbReference type="EMBL" id="SOBR01000003">
    <property type="protein sequence ID" value="TDU22643.1"/>
    <property type="molecule type" value="Genomic_DNA"/>
</dbReference>
<dbReference type="Pfam" id="PF01571">
    <property type="entry name" value="GCV_T"/>
    <property type="match status" value="1"/>
</dbReference>
<proteinExistence type="predicted"/>
<evidence type="ECO:0000259" key="1">
    <source>
        <dbReference type="Pfam" id="PF01571"/>
    </source>
</evidence>
<organism evidence="2 3">
    <name type="scientific">Chromohalobacter marismortui</name>
    <dbReference type="NCBI Taxonomy" id="42055"/>
    <lineage>
        <taxon>Bacteria</taxon>
        <taxon>Pseudomonadati</taxon>
        <taxon>Pseudomonadota</taxon>
        <taxon>Gammaproteobacteria</taxon>
        <taxon>Oceanospirillales</taxon>
        <taxon>Halomonadaceae</taxon>
        <taxon>Chromohalobacter</taxon>
    </lineage>
</organism>
<dbReference type="PANTHER" id="PTHR22602:SF0">
    <property type="entry name" value="TRANSFERASE CAF17, MITOCHONDRIAL-RELATED"/>
    <property type="match status" value="1"/>
</dbReference>
<dbReference type="Gene3D" id="3.30.70.1400">
    <property type="entry name" value="Aminomethyltransferase beta-barrel domains"/>
    <property type="match status" value="1"/>
</dbReference>
<dbReference type="SUPFAM" id="SSF103025">
    <property type="entry name" value="Folate-binding domain"/>
    <property type="match status" value="1"/>
</dbReference>
<dbReference type="OrthoDB" id="9796287at2"/>
<sequence>MNDWTRHLETQGLVHAAENEWHFGEAMSQARVPLSSTAIAPLPQYSIMDIAGPDAERFLQGQTSAQVALADGEFAPLTAFCSPKGRVLANGQLMRVDETRYWLVLDVGVADPLHAHLAKYAPFYKVEITRPEVRVFGVLGKDAAAQVEAQLDVTAPATWAMAQSHATVILHHPGPIPRFMVIAPEDAALSAWKACESTATPVGNAVWRLHDIQAGLAWLGDAQRDSYLPQMINWEALGGISFRKGCYTGQEVVARAHFRGQVKKRLLRAQLENDTLPALGTPVHDANGKSQGDVVCAALNADGKAEVLAIITQRDEPRELNIDGVPLKRLSLPYAIERVDPESMSLQD</sequence>
<dbReference type="AlphaFoldDB" id="A0A4R7NP62"/>
<dbReference type="InterPro" id="IPR006222">
    <property type="entry name" value="GCVT_N"/>
</dbReference>
<comment type="caution">
    <text evidence="2">The sequence shown here is derived from an EMBL/GenBank/DDBJ whole genome shotgun (WGS) entry which is preliminary data.</text>
</comment>
<dbReference type="NCBIfam" id="TIGR03317">
    <property type="entry name" value="ygfZ_signature"/>
    <property type="match status" value="1"/>
</dbReference>
<dbReference type="Gene3D" id="3.30.70.1630">
    <property type="match status" value="1"/>
</dbReference>
<keyword evidence="3" id="KW-1185">Reference proteome</keyword>
<evidence type="ECO:0000313" key="3">
    <source>
        <dbReference type="Proteomes" id="UP000295380"/>
    </source>
</evidence>
<dbReference type="InterPro" id="IPR017703">
    <property type="entry name" value="YgfZ/GCV_T_CS"/>
</dbReference>
<dbReference type="PANTHER" id="PTHR22602">
    <property type="entry name" value="TRANSFERASE CAF17, MITOCHONDRIAL-RELATED"/>
    <property type="match status" value="1"/>
</dbReference>
<gene>
    <name evidence="2" type="ORF">C8E00_1033</name>
</gene>
<dbReference type="RefSeq" id="WP_133695993.1">
    <property type="nucleotide sequence ID" value="NZ_SOBR01000003.1"/>
</dbReference>
<protein>
    <recommendedName>
        <fullName evidence="1">GCVT N-terminal domain-containing protein</fullName>
    </recommendedName>
</protein>
<feature type="domain" description="GCVT N-terminal" evidence="1">
    <location>
        <begin position="48"/>
        <end position="149"/>
    </location>
</feature>
<dbReference type="Proteomes" id="UP000295380">
    <property type="component" value="Unassembled WGS sequence"/>
</dbReference>
<dbReference type="InterPro" id="IPR045179">
    <property type="entry name" value="YgfZ/GcvT"/>
</dbReference>
<reference evidence="2 3" key="1">
    <citation type="submission" date="2019-03" db="EMBL/GenBank/DDBJ databases">
        <title>Genomic Encyclopedia of Type Strains, Phase IV (KMG-IV): sequencing the most valuable type-strain genomes for metagenomic binning, comparative biology and taxonomic classification.</title>
        <authorList>
            <person name="Goeker M."/>
        </authorList>
    </citation>
    <scope>NUCLEOTIDE SEQUENCE [LARGE SCALE GENOMIC DNA]</scope>
    <source>
        <strain evidence="2 3">DSM 6770</strain>
    </source>
</reference>
<evidence type="ECO:0000313" key="2">
    <source>
        <dbReference type="EMBL" id="TDU22643.1"/>
    </source>
</evidence>
<accession>A0A4R7NP62</accession>
<dbReference type="GO" id="GO:0016226">
    <property type="term" value="P:iron-sulfur cluster assembly"/>
    <property type="evidence" value="ECO:0007669"/>
    <property type="project" value="TreeGrafter"/>
</dbReference>
<name>A0A4R7NP62_9GAMM</name>
<dbReference type="Gene3D" id="2.40.30.160">
    <property type="match status" value="1"/>
</dbReference>